<dbReference type="Proteomes" id="UP001496674">
    <property type="component" value="Chromosome"/>
</dbReference>
<dbReference type="InterPro" id="IPR006669">
    <property type="entry name" value="MgtE_transporter"/>
</dbReference>
<dbReference type="SUPFAM" id="SSF50346">
    <property type="entry name" value="PRC-barrel domain"/>
    <property type="match status" value="1"/>
</dbReference>
<dbReference type="PROSITE" id="PS51371">
    <property type="entry name" value="CBS"/>
    <property type="match status" value="1"/>
</dbReference>
<reference evidence="3 4" key="1">
    <citation type="submission" date="2023-04" db="EMBL/GenBank/DDBJ databases">
        <title>Draft genome sequence of acteroides sedimenti strain YN3PY1.</title>
        <authorList>
            <person name="Yoshida N."/>
        </authorList>
    </citation>
    <scope>NUCLEOTIDE SEQUENCE [LARGE SCALE GENOMIC DNA]</scope>
    <source>
        <strain evidence="3 4">YN3PY1</strain>
    </source>
</reference>
<proteinExistence type="predicted"/>
<dbReference type="EMBL" id="AP028055">
    <property type="protein sequence ID" value="BEG98914.1"/>
    <property type="molecule type" value="Genomic_DNA"/>
</dbReference>
<sequence>MKSLTTFYLSRVIGKKVYNTNGNFVGTVKDLLVDSAYLSQTSERPLVNGIKIKCNGQFAFYSFQYFKVDKVNGKMKITCDQLVELSPESIENDLHLASVVLDKQIVDLNGRKLVRVNDIRLATIANGTFAVAVDIGIEGLLRRIGIAKPIKRTLSRFHVNIPAKFILWEDVEAIDFSNLNIKLSKSHSKLQTLHPSDLADIMEDLGRKASEEMFLSLDEEKAADVLEELEPDVQIHLIESLSVEKAADILEKMPADEITDILNSLEDEKAELLLNEMEKKTSQEVRELLVYPENSVGSIMATEYMSFSKDITVNEILNELRDKKPEAATLYNLFVTDEKDELIATFSLRDMVVSSPETKVSEIMQPSPIFLRDDEEIDEIAELVSKYNMLAIPVVDNDDILQGVVVIDDVIEDLINKRRTNK</sequence>
<evidence type="ECO:0000313" key="4">
    <source>
        <dbReference type="Proteomes" id="UP001496674"/>
    </source>
</evidence>
<organism evidence="3 4">
    <name type="scientific">Bacteroides sedimenti</name>
    <dbReference type="NCBI Taxonomy" id="2136147"/>
    <lineage>
        <taxon>Bacteria</taxon>
        <taxon>Pseudomonadati</taxon>
        <taxon>Bacteroidota</taxon>
        <taxon>Bacteroidia</taxon>
        <taxon>Bacteroidales</taxon>
        <taxon>Bacteroidaceae</taxon>
        <taxon>Bacteroides</taxon>
    </lineage>
</organism>
<dbReference type="InterPro" id="IPR006668">
    <property type="entry name" value="Mg_transptr_MgtE_intracell_dom"/>
</dbReference>
<dbReference type="SMART" id="SM00924">
    <property type="entry name" value="MgtE_N"/>
    <property type="match status" value="1"/>
</dbReference>
<dbReference type="InterPro" id="IPR046342">
    <property type="entry name" value="CBS_dom_sf"/>
</dbReference>
<dbReference type="Gene3D" id="3.10.580.10">
    <property type="entry name" value="CBS-domain"/>
    <property type="match status" value="1"/>
</dbReference>
<dbReference type="PANTHER" id="PTHR43773:SF1">
    <property type="entry name" value="MAGNESIUM TRANSPORTER MGTE"/>
    <property type="match status" value="1"/>
</dbReference>
<dbReference type="InterPro" id="IPR038076">
    <property type="entry name" value="MgtE_N_sf"/>
</dbReference>
<dbReference type="CDD" id="cd04606">
    <property type="entry name" value="CBS_pair_Mg_transporter"/>
    <property type="match status" value="1"/>
</dbReference>
<dbReference type="SUPFAM" id="SSF54631">
    <property type="entry name" value="CBS-domain pair"/>
    <property type="match status" value="1"/>
</dbReference>
<dbReference type="Pfam" id="PF05239">
    <property type="entry name" value="PRC"/>
    <property type="match status" value="1"/>
</dbReference>
<evidence type="ECO:0000259" key="2">
    <source>
        <dbReference type="PROSITE" id="PS51371"/>
    </source>
</evidence>
<keyword evidence="1" id="KW-0129">CBS domain</keyword>
<dbReference type="RefSeq" id="WP_353334119.1">
    <property type="nucleotide sequence ID" value="NZ_AP028055.1"/>
</dbReference>
<evidence type="ECO:0000313" key="3">
    <source>
        <dbReference type="EMBL" id="BEG98914.1"/>
    </source>
</evidence>
<evidence type="ECO:0000256" key="1">
    <source>
        <dbReference type="PROSITE-ProRule" id="PRU00703"/>
    </source>
</evidence>
<dbReference type="InterPro" id="IPR011033">
    <property type="entry name" value="PRC_barrel-like_sf"/>
</dbReference>
<keyword evidence="4" id="KW-1185">Reference proteome</keyword>
<protein>
    <submittedName>
        <fullName evidence="3">Membrane protein</fullName>
    </submittedName>
</protein>
<dbReference type="Gene3D" id="1.25.60.10">
    <property type="entry name" value="MgtE N-terminal domain-like"/>
    <property type="match status" value="1"/>
</dbReference>
<dbReference type="InterPro" id="IPR000644">
    <property type="entry name" value="CBS_dom"/>
</dbReference>
<feature type="domain" description="CBS" evidence="2">
    <location>
        <begin position="364"/>
        <end position="420"/>
    </location>
</feature>
<name>A0ABM8IA54_9BACE</name>
<gene>
    <name evidence="3" type="ORF">BSYN_11790</name>
</gene>
<dbReference type="InterPro" id="IPR027275">
    <property type="entry name" value="PRC-brl_dom"/>
</dbReference>
<dbReference type="SUPFAM" id="SSF158791">
    <property type="entry name" value="MgtE N-terminal domain-like"/>
    <property type="match status" value="1"/>
</dbReference>
<dbReference type="Pfam" id="PF03448">
    <property type="entry name" value="MgtE_N"/>
    <property type="match status" value="1"/>
</dbReference>
<dbReference type="Pfam" id="PF00571">
    <property type="entry name" value="CBS"/>
    <property type="match status" value="2"/>
</dbReference>
<accession>A0ABM8IA54</accession>
<dbReference type="PANTHER" id="PTHR43773">
    <property type="entry name" value="MAGNESIUM TRANSPORTER MGTE"/>
    <property type="match status" value="1"/>
</dbReference>